<evidence type="ECO:0000256" key="1">
    <source>
        <dbReference type="SAM" id="Phobius"/>
    </source>
</evidence>
<keyword evidence="1" id="KW-1133">Transmembrane helix</keyword>
<evidence type="ECO:0000313" key="3">
    <source>
        <dbReference type="Proteomes" id="UP000249555"/>
    </source>
</evidence>
<organism evidence="2 3">
    <name type="scientific">Sphingomonas taxi</name>
    <dbReference type="NCBI Taxonomy" id="1549858"/>
    <lineage>
        <taxon>Bacteria</taxon>
        <taxon>Pseudomonadati</taxon>
        <taxon>Pseudomonadota</taxon>
        <taxon>Alphaproteobacteria</taxon>
        <taxon>Sphingomonadales</taxon>
        <taxon>Sphingomonadaceae</taxon>
        <taxon>Sphingomonas</taxon>
    </lineage>
</organism>
<dbReference type="Proteomes" id="UP000249555">
    <property type="component" value="Unassembled WGS sequence"/>
</dbReference>
<feature type="transmembrane region" description="Helical" evidence="1">
    <location>
        <begin position="54"/>
        <end position="79"/>
    </location>
</feature>
<dbReference type="EMBL" id="QFMX01000005">
    <property type="protein sequence ID" value="PZO74911.1"/>
    <property type="molecule type" value="Genomic_DNA"/>
</dbReference>
<comment type="caution">
    <text evidence="2">The sequence shown here is derived from an EMBL/GenBank/DDBJ whole genome shotgun (WGS) entry which is preliminary data.</text>
</comment>
<feature type="transmembrane region" description="Helical" evidence="1">
    <location>
        <begin position="13"/>
        <end position="33"/>
    </location>
</feature>
<feature type="transmembrane region" description="Helical" evidence="1">
    <location>
        <begin position="201"/>
        <end position="221"/>
    </location>
</feature>
<accession>A0A2W5AWT1</accession>
<gene>
    <name evidence="2" type="ORF">DI640_06580</name>
</gene>
<sequence>MDFMKWLNSLDELLYEVMSWVIFFPLTLWQALLRPVGTMKQIEREMALPDDERYASVLSPPLFLALTLLLAHTVSTALGQTDEIIANHHGLADLVNDNASALVLRVVVFAGFPLFLAARMVRRRKIKLDRTSLQQPFYEQCYPAAVFALGLSVGSSFGFDQHEVTRMVGHWLVGLSIVNFWIVETRWFAQALSINLLRAAGNVFAGLLEGATFLFCVGFLFTR</sequence>
<keyword evidence="1" id="KW-0812">Transmembrane</keyword>
<reference evidence="2 3" key="1">
    <citation type="submission" date="2017-08" db="EMBL/GenBank/DDBJ databases">
        <title>Infants hospitalized years apart are colonized by the same room-sourced microbial strains.</title>
        <authorList>
            <person name="Brooks B."/>
            <person name="Olm M.R."/>
            <person name="Firek B.A."/>
            <person name="Baker R."/>
            <person name="Thomas B.C."/>
            <person name="Morowitz M.J."/>
            <person name="Banfield J.F."/>
        </authorList>
    </citation>
    <scope>NUCLEOTIDE SEQUENCE [LARGE SCALE GENOMIC DNA]</scope>
    <source>
        <strain evidence="2">S2_018_000_R3_119</strain>
    </source>
</reference>
<dbReference type="AlphaFoldDB" id="A0A2W5AWT1"/>
<feature type="transmembrane region" description="Helical" evidence="1">
    <location>
        <begin position="171"/>
        <end position="189"/>
    </location>
</feature>
<evidence type="ECO:0008006" key="4">
    <source>
        <dbReference type="Google" id="ProtNLM"/>
    </source>
</evidence>
<evidence type="ECO:0000313" key="2">
    <source>
        <dbReference type="EMBL" id="PZO74911.1"/>
    </source>
</evidence>
<protein>
    <recommendedName>
        <fullName evidence="4">Permease</fullName>
    </recommendedName>
</protein>
<keyword evidence="1" id="KW-0472">Membrane</keyword>
<name>A0A2W5AWT1_9SPHN</name>
<proteinExistence type="predicted"/>
<feature type="transmembrane region" description="Helical" evidence="1">
    <location>
        <begin position="99"/>
        <end position="121"/>
    </location>
</feature>